<feature type="region of interest" description="Disordered" evidence="3">
    <location>
        <begin position="57"/>
        <end position="158"/>
    </location>
</feature>
<evidence type="ECO:0000256" key="1">
    <source>
        <dbReference type="ARBA" id="ARBA00022553"/>
    </source>
</evidence>
<name>A0A8H3HL88_9AGAM</name>
<dbReference type="InterPro" id="IPR011993">
    <property type="entry name" value="PH-like_dom_sf"/>
</dbReference>
<dbReference type="GO" id="GO:0005085">
    <property type="term" value="F:guanyl-nucleotide exchange factor activity"/>
    <property type="evidence" value="ECO:0007669"/>
    <property type="project" value="UniProtKB-KW"/>
</dbReference>
<evidence type="ECO:0008006" key="8">
    <source>
        <dbReference type="Google" id="ProtNLM"/>
    </source>
</evidence>
<dbReference type="Pfam" id="PF00621">
    <property type="entry name" value="RhoGEF"/>
    <property type="match status" value="1"/>
</dbReference>
<dbReference type="EMBL" id="CAJMWY010004185">
    <property type="protein sequence ID" value="CAE6522715.1"/>
    <property type="molecule type" value="Genomic_DNA"/>
</dbReference>
<feature type="domain" description="CNH" evidence="5">
    <location>
        <begin position="563"/>
        <end position="870"/>
    </location>
</feature>
<dbReference type="PANTHER" id="PTHR46572">
    <property type="entry name" value="RHO1 GDP-GTP EXCHANGE PROTEIN 1-RELATED"/>
    <property type="match status" value="1"/>
</dbReference>
<keyword evidence="2" id="KW-0344">Guanine-nucleotide releasing factor</keyword>
<accession>A0A8H3HL88</accession>
<evidence type="ECO:0000259" key="4">
    <source>
        <dbReference type="PROSITE" id="PS50010"/>
    </source>
</evidence>
<dbReference type="SMART" id="SM00036">
    <property type="entry name" value="CNH"/>
    <property type="match status" value="1"/>
</dbReference>
<dbReference type="CDD" id="cd00160">
    <property type="entry name" value="RhoGEF"/>
    <property type="match status" value="1"/>
</dbReference>
<evidence type="ECO:0000256" key="3">
    <source>
        <dbReference type="SAM" id="MobiDB-lite"/>
    </source>
</evidence>
<evidence type="ECO:0000313" key="6">
    <source>
        <dbReference type="EMBL" id="CAE6522715.1"/>
    </source>
</evidence>
<feature type="domain" description="DH" evidence="4">
    <location>
        <begin position="193"/>
        <end position="380"/>
    </location>
</feature>
<evidence type="ECO:0000259" key="5">
    <source>
        <dbReference type="PROSITE" id="PS50219"/>
    </source>
</evidence>
<evidence type="ECO:0000313" key="7">
    <source>
        <dbReference type="Proteomes" id="UP000663861"/>
    </source>
</evidence>
<reference evidence="6" key="1">
    <citation type="submission" date="2021-01" db="EMBL/GenBank/DDBJ databases">
        <authorList>
            <person name="Kaushik A."/>
        </authorList>
    </citation>
    <scope>NUCLEOTIDE SEQUENCE</scope>
    <source>
        <strain evidence="6">AG4-RS23</strain>
    </source>
</reference>
<dbReference type="PANTHER" id="PTHR46572:SF2">
    <property type="entry name" value="RHO1 GDP-GTP EXCHANGE PROTEIN 1-RELATED"/>
    <property type="match status" value="1"/>
</dbReference>
<dbReference type="Gene3D" id="2.30.29.30">
    <property type="entry name" value="Pleckstrin-homology domain (PH domain)/Phosphotyrosine-binding domain (PTB)"/>
    <property type="match status" value="1"/>
</dbReference>
<organism evidence="6 7">
    <name type="scientific">Rhizoctonia solani</name>
    <dbReference type="NCBI Taxonomy" id="456999"/>
    <lineage>
        <taxon>Eukaryota</taxon>
        <taxon>Fungi</taxon>
        <taxon>Dikarya</taxon>
        <taxon>Basidiomycota</taxon>
        <taxon>Agaricomycotina</taxon>
        <taxon>Agaricomycetes</taxon>
        <taxon>Cantharellales</taxon>
        <taxon>Ceratobasidiaceae</taxon>
        <taxon>Rhizoctonia</taxon>
    </lineage>
</organism>
<protein>
    <recommendedName>
        <fullName evidence="8">Rho1 guanine nucleotide exchange factor 1 [Schizosaccharomyces pombe 972h-]</fullName>
    </recommendedName>
</protein>
<feature type="region of interest" description="Disordered" evidence="3">
    <location>
        <begin position="1"/>
        <end position="45"/>
    </location>
</feature>
<proteinExistence type="predicted"/>
<feature type="compositionally biased region" description="Low complexity" evidence="3">
    <location>
        <begin position="99"/>
        <end position="113"/>
    </location>
</feature>
<dbReference type="Gene3D" id="1.20.900.10">
    <property type="entry name" value="Dbl homology (DH) domain"/>
    <property type="match status" value="1"/>
</dbReference>
<dbReference type="SUPFAM" id="SSF48065">
    <property type="entry name" value="DBL homology domain (DH-domain)"/>
    <property type="match status" value="1"/>
</dbReference>
<feature type="compositionally biased region" description="Polar residues" evidence="3">
    <location>
        <begin position="36"/>
        <end position="45"/>
    </location>
</feature>
<dbReference type="InterPro" id="IPR001180">
    <property type="entry name" value="CNH_dom"/>
</dbReference>
<gene>
    <name evidence="6" type="ORF">RDB_LOCUS159002</name>
</gene>
<dbReference type="InterPro" id="IPR041675">
    <property type="entry name" value="PH_5"/>
</dbReference>
<dbReference type="Pfam" id="PF00780">
    <property type="entry name" value="CNH"/>
    <property type="match status" value="1"/>
</dbReference>
<dbReference type="Pfam" id="PF15405">
    <property type="entry name" value="PH_5"/>
    <property type="match status" value="1"/>
</dbReference>
<dbReference type="InterPro" id="IPR052233">
    <property type="entry name" value="Rho-type_GEFs"/>
</dbReference>
<dbReference type="Proteomes" id="UP000663861">
    <property type="component" value="Unassembled WGS sequence"/>
</dbReference>
<dbReference type="AlphaFoldDB" id="A0A8H3HL88"/>
<dbReference type="InterPro" id="IPR035899">
    <property type="entry name" value="DBL_dom_sf"/>
</dbReference>
<dbReference type="InterPro" id="IPR000219">
    <property type="entry name" value="DH_dom"/>
</dbReference>
<keyword evidence="1" id="KW-0597">Phosphoprotein</keyword>
<comment type="caution">
    <text evidence="6">The sequence shown here is derived from an EMBL/GenBank/DDBJ whole genome shotgun (WGS) entry which is preliminary data.</text>
</comment>
<dbReference type="SMART" id="SM00325">
    <property type="entry name" value="RhoGEF"/>
    <property type="match status" value="1"/>
</dbReference>
<feature type="compositionally biased region" description="Polar residues" evidence="3">
    <location>
        <begin position="125"/>
        <end position="138"/>
    </location>
</feature>
<sequence>MASSKRREVACQQILGPSRSPPTKEHAMGVEPMWSPPNSQVSQWESYPPPISYYLQRPRREQYPDGRPIPGPAGETPFKPTPQHPFESPMAEVAPKLKPSTSVHSRSRSLSPVNSKAPVNFNPAAPQSLNKNIRTLSVGSDEGSVRRRGQTRRASASSIPTLSTTIVAERSTSTVARSVPKGLLDNVNERERKRQEAINEVIYTECSFVRDLEYLRDRWMEPLRTRDIIHRERRDNFVKKVFWNIEGILEVSMRFRDRLIERQNASPTIEAIGDIFLELAPYFNSFIQYSKQQLHGKCEFEKERSTNLAFATFVETVERLPESLRLGLNIYLTKPVTHLVRYLPMLQVVLEHTPRNTPDQTAIPEAINMIRGFLTELNQARGESENRFKLVQLEKRLIFRPGEEMDLRLWVDHRQLLYQGSLKCRGGVADKDDDLHVFLLDHILLIVKSKVVNKNEYLEVFKAPIPLGLLVITRPAEGTETAPKSRIWLRNGDVLNGISPPQRGCQLTVSYVGRRGYTITLWAPNVTARQKWVQNIMAQQEVVRGRSMTFDTYMLSEDIFLDDARVNCAVPYGKSLHMIRKPKLMGVDHGRQFAYGTVDGLYFQSLHGGVGKPERKIPLVDVQQIEILEDYQLLIALAERQVVTFPLDAIDTEDPGKRIKRIASHTSFFKAGYCLGRTLVCIVKASSLRSMIKVLEPIEQAIRGKSKPTFKKLLQGGNDTLKVLKEFYIPNESLSIHFLKTKLCVACTTGFEIVDLETLDTQALLDPADLSLDFVQCREDVHPLDIYQIDGEFLLCYTEFAFFVNKSGWRSKKDVIIYWEGSPTAFALHYPYVMAIDSTFVEIRNVKNGALVQFIRGSNLRLLFPDARSSVKDSNNSAALITQVQGEIILASDDRVMVVKLSKGDVSHTRA</sequence>
<dbReference type="SUPFAM" id="SSF50729">
    <property type="entry name" value="PH domain-like"/>
    <property type="match status" value="1"/>
</dbReference>
<dbReference type="PROSITE" id="PS50219">
    <property type="entry name" value="CNH"/>
    <property type="match status" value="1"/>
</dbReference>
<dbReference type="PROSITE" id="PS50010">
    <property type="entry name" value="DH_2"/>
    <property type="match status" value="1"/>
</dbReference>
<evidence type="ECO:0000256" key="2">
    <source>
        <dbReference type="ARBA" id="ARBA00022658"/>
    </source>
</evidence>